<accession>A0A5B2XMH3</accession>
<dbReference type="AlphaFoldDB" id="A0A5B2XMH3"/>
<keyword evidence="2" id="KW-1185">Reference proteome</keyword>
<organism evidence="1 2">
    <name type="scientific">Solihabitans fulvus</name>
    <dbReference type="NCBI Taxonomy" id="1892852"/>
    <lineage>
        <taxon>Bacteria</taxon>
        <taxon>Bacillati</taxon>
        <taxon>Actinomycetota</taxon>
        <taxon>Actinomycetes</taxon>
        <taxon>Pseudonocardiales</taxon>
        <taxon>Pseudonocardiaceae</taxon>
        <taxon>Solihabitans</taxon>
    </lineage>
</organism>
<dbReference type="InterPro" id="IPR022506">
    <property type="entry name" value="Metallophosphoesterase_PPA1498"/>
</dbReference>
<dbReference type="NCBIfam" id="TIGR03767">
    <property type="entry name" value="P_acnes_RR"/>
    <property type="match status" value="1"/>
</dbReference>
<dbReference type="InterPro" id="IPR051918">
    <property type="entry name" value="STPP_CPPED1"/>
</dbReference>
<dbReference type="Gene3D" id="3.60.21.10">
    <property type="match status" value="1"/>
</dbReference>
<name>A0A5B2XMH3_9PSEU</name>
<dbReference type="PROSITE" id="PS51318">
    <property type="entry name" value="TAT"/>
    <property type="match status" value="1"/>
</dbReference>
<protein>
    <submittedName>
        <fullName evidence="1">TIGR03767 family metallophosphoesterase</fullName>
    </submittedName>
</protein>
<evidence type="ECO:0000313" key="2">
    <source>
        <dbReference type="Proteomes" id="UP000323454"/>
    </source>
</evidence>
<dbReference type="InterPro" id="IPR029052">
    <property type="entry name" value="Metallo-depent_PP-like"/>
</dbReference>
<dbReference type="RefSeq" id="WP_149848397.1">
    <property type="nucleotide sequence ID" value="NZ_VUOB01000010.1"/>
</dbReference>
<dbReference type="SUPFAM" id="SSF56300">
    <property type="entry name" value="Metallo-dependent phosphatases"/>
    <property type="match status" value="1"/>
</dbReference>
<reference evidence="1 2" key="2">
    <citation type="submission" date="2019-09" db="EMBL/GenBank/DDBJ databases">
        <authorList>
            <person name="Jin C."/>
        </authorList>
    </citation>
    <scope>NUCLEOTIDE SEQUENCE [LARGE SCALE GENOMIC DNA]</scope>
    <source>
        <strain evidence="1 2">AN110305</strain>
    </source>
</reference>
<comment type="caution">
    <text evidence="1">The sequence shown here is derived from an EMBL/GenBank/DDBJ whole genome shotgun (WGS) entry which is preliminary data.</text>
</comment>
<sequence length="580" mass="62479">MAALNRRHFLRTAGAAGIGLAWALNSHLPASALDRALARTARRAVTTAGTTLDTVATPLGVTGYRRLASGPGWPLVVRTDLAAPGSTRDDRRTPLASFVQFTDLHVVDAQSPARFEYLHPLIGAGAFRPQETLSPLGASALVRKVNSLPGGPFTGRPFDFVVTTGDNTDNHEHAELDWFLTALNGGAITPNTGDPARYEGVQAAGSDTYWNPDTARNDRYQAAGFPVLPGLLDAAIRQFQSPGLGVPWYCTFGNHDDSVVGTLPDGLPIVDALYTGDRKIIGLDDGATRTLAAAMTDPSRALDAAAVLASGAGVIRTVTPDDRRRPFSTAEFVREHLDPRRTGPGPVGHGFTANNADGVDVFYTFPIAPGVTGISLDTTTLAGLADGSIGLHQYSWLEKVLRANSSRYYDWFGGLVRQSVTDELFVLFSHHSSGTMGNLLPDRRRPLDPRLDGATLVNLVQRFPNVLAWVNGHTHRNEIIAHRHAEPTRSFWEINTASHVDFPQHARIIEITANGDGTVSLFTTLVEADSPYQVDYDDRSPRGLASLYRELSFNDLHANLAQVGAAADHNTELVLSVPGR</sequence>
<proteinExistence type="predicted"/>
<dbReference type="PANTHER" id="PTHR43143">
    <property type="entry name" value="METALLOPHOSPHOESTERASE, CALCINEURIN SUPERFAMILY"/>
    <property type="match status" value="1"/>
</dbReference>
<dbReference type="Proteomes" id="UP000323454">
    <property type="component" value="Unassembled WGS sequence"/>
</dbReference>
<gene>
    <name evidence="1" type="ORF">F0L68_05670</name>
</gene>
<evidence type="ECO:0000313" key="1">
    <source>
        <dbReference type="EMBL" id="KAA2264593.1"/>
    </source>
</evidence>
<dbReference type="PANTHER" id="PTHR43143:SF1">
    <property type="entry name" value="SERINE_THREONINE-PROTEIN PHOSPHATASE CPPED1"/>
    <property type="match status" value="1"/>
</dbReference>
<dbReference type="EMBL" id="VUOB01000010">
    <property type="protein sequence ID" value="KAA2264593.1"/>
    <property type="molecule type" value="Genomic_DNA"/>
</dbReference>
<dbReference type="InterPro" id="IPR006311">
    <property type="entry name" value="TAT_signal"/>
</dbReference>
<reference evidence="1 2" key="1">
    <citation type="submission" date="2019-09" db="EMBL/GenBank/DDBJ databases">
        <title>Goodfellowia gen. nov., a new genus of the Pseudonocardineae related to Actinoalloteichus, containing Goodfellowia coeruleoviolacea gen. nov., comb. nov. gen. nov., comb. nov.</title>
        <authorList>
            <person name="Labeda D."/>
        </authorList>
    </citation>
    <scope>NUCLEOTIDE SEQUENCE [LARGE SCALE GENOMIC DNA]</scope>
    <source>
        <strain evidence="1 2">AN110305</strain>
    </source>
</reference>
<dbReference type="OrthoDB" id="8132905at2"/>